<proteinExistence type="predicted"/>
<sequence length="68" mass="8117">MLFFHVSILLVIDLRYYKKGEINMKDLILETKNLSKRYGEQMAVNNVSLQIERNSIFFSQCLLQHMHL</sequence>
<comment type="caution">
    <text evidence="1">The sequence shown here is derived from an EMBL/GenBank/DDBJ whole genome shotgun (WGS) entry which is preliminary data.</text>
</comment>
<evidence type="ECO:0000313" key="2">
    <source>
        <dbReference type="Proteomes" id="UP000411588"/>
    </source>
</evidence>
<dbReference type="EMBL" id="CAADAN010000014">
    <property type="protein sequence ID" value="VFD34606.1"/>
    <property type="molecule type" value="Genomic_DNA"/>
</dbReference>
<evidence type="ECO:0000313" key="1">
    <source>
        <dbReference type="EMBL" id="VFD34606.1"/>
    </source>
</evidence>
<name>A0AB74QEJ6_CLODI</name>
<accession>A0AB74QEJ6</accession>
<reference evidence="1 2" key="1">
    <citation type="submission" date="2019-02" db="EMBL/GenBank/DDBJ databases">
        <authorList>
            <consortium name="Pathogen Informatics"/>
        </authorList>
    </citation>
    <scope>NUCLEOTIDE SEQUENCE [LARGE SCALE GENOMIC DNA]</scope>
    <source>
        <strain evidence="2">clo34</strain>
    </source>
</reference>
<protein>
    <submittedName>
        <fullName evidence="1">Lantibiotic ABC transporter ATP-binding protein</fullName>
    </submittedName>
</protein>
<dbReference type="SUPFAM" id="SSF52540">
    <property type="entry name" value="P-loop containing nucleoside triphosphate hydrolases"/>
    <property type="match status" value="1"/>
</dbReference>
<dbReference type="AlphaFoldDB" id="A0AB74QEJ6"/>
<dbReference type="GO" id="GO:0005524">
    <property type="term" value="F:ATP binding"/>
    <property type="evidence" value="ECO:0007669"/>
    <property type="project" value="UniProtKB-KW"/>
</dbReference>
<organism evidence="1 2">
    <name type="scientific">Clostridioides difficile</name>
    <name type="common">Peptoclostridium difficile</name>
    <dbReference type="NCBI Taxonomy" id="1496"/>
    <lineage>
        <taxon>Bacteria</taxon>
        <taxon>Bacillati</taxon>
        <taxon>Bacillota</taxon>
        <taxon>Clostridia</taxon>
        <taxon>Peptostreptococcales</taxon>
        <taxon>Peptostreptococcaceae</taxon>
        <taxon>Clostridioides</taxon>
    </lineage>
</organism>
<gene>
    <name evidence="1" type="primary">spaF</name>
    <name evidence="1" type="ORF">SAMEA1402399_03193</name>
</gene>
<keyword evidence="1" id="KW-0547">Nucleotide-binding</keyword>
<dbReference type="InterPro" id="IPR027417">
    <property type="entry name" value="P-loop_NTPase"/>
</dbReference>
<dbReference type="Proteomes" id="UP000411588">
    <property type="component" value="Unassembled WGS sequence"/>
</dbReference>
<keyword evidence="1" id="KW-0067">ATP-binding</keyword>